<evidence type="ECO:0000313" key="1">
    <source>
        <dbReference type="EMBL" id="RDX93910.1"/>
    </source>
</evidence>
<organism evidence="1 2">
    <name type="scientific">Mucuna pruriens</name>
    <name type="common">Velvet bean</name>
    <name type="synonym">Dolichos pruriens</name>
    <dbReference type="NCBI Taxonomy" id="157652"/>
    <lineage>
        <taxon>Eukaryota</taxon>
        <taxon>Viridiplantae</taxon>
        <taxon>Streptophyta</taxon>
        <taxon>Embryophyta</taxon>
        <taxon>Tracheophyta</taxon>
        <taxon>Spermatophyta</taxon>
        <taxon>Magnoliopsida</taxon>
        <taxon>eudicotyledons</taxon>
        <taxon>Gunneridae</taxon>
        <taxon>Pentapetalae</taxon>
        <taxon>rosids</taxon>
        <taxon>fabids</taxon>
        <taxon>Fabales</taxon>
        <taxon>Fabaceae</taxon>
        <taxon>Papilionoideae</taxon>
        <taxon>50 kb inversion clade</taxon>
        <taxon>NPAAA clade</taxon>
        <taxon>indigoferoid/millettioid clade</taxon>
        <taxon>Phaseoleae</taxon>
        <taxon>Mucuna</taxon>
    </lineage>
</organism>
<protein>
    <submittedName>
        <fullName evidence="1">Uncharacterized protein</fullName>
    </submittedName>
</protein>
<sequence>MTYLKSTLLEQSLAKFVNGFEKENEIKEKLNIHCSTYTKFGCKSYYYKECPKGPSKPSRTNLKGPKKIWVLISVLVANTISKITRLPIISIA</sequence>
<proteinExistence type="predicted"/>
<comment type="caution">
    <text evidence="1">The sequence shown here is derived from an EMBL/GenBank/DDBJ whole genome shotgun (WGS) entry which is preliminary data.</text>
</comment>
<name>A0A371GTP4_MUCPR</name>
<keyword evidence="2" id="KW-1185">Reference proteome</keyword>
<dbReference type="EMBL" id="QJKJ01004502">
    <property type="protein sequence ID" value="RDX93910.1"/>
    <property type="molecule type" value="Genomic_DNA"/>
</dbReference>
<feature type="non-terminal residue" evidence="1">
    <location>
        <position position="1"/>
    </location>
</feature>
<dbReference type="AlphaFoldDB" id="A0A371GTP4"/>
<dbReference type="Proteomes" id="UP000257109">
    <property type="component" value="Unassembled WGS sequence"/>
</dbReference>
<reference evidence="1" key="1">
    <citation type="submission" date="2018-05" db="EMBL/GenBank/DDBJ databases">
        <title>Draft genome of Mucuna pruriens seed.</title>
        <authorList>
            <person name="Nnadi N.E."/>
            <person name="Vos R."/>
            <person name="Hasami M.H."/>
            <person name="Devisetty U.K."/>
            <person name="Aguiy J.C."/>
        </authorList>
    </citation>
    <scope>NUCLEOTIDE SEQUENCE [LARGE SCALE GENOMIC DNA]</scope>
    <source>
        <strain evidence="1">JCA_2017</strain>
    </source>
</reference>
<accession>A0A371GTP4</accession>
<evidence type="ECO:0000313" key="2">
    <source>
        <dbReference type="Proteomes" id="UP000257109"/>
    </source>
</evidence>
<gene>
    <name evidence="1" type="ORF">CR513_23779</name>
</gene>